<evidence type="ECO:0000313" key="1">
    <source>
        <dbReference type="EMBL" id="TSC92671.1"/>
    </source>
</evidence>
<comment type="caution">
    <text evidence="1">The sequence shown here is derived from an EMBL/GenBank/DDBJ whole genome shotgun (WGS) entry which is preliminary data.</text>
</comment>
<evidence type="ECO:0008006" key="3">
    <source>
        <dbReference type="Google" id="ProtNLM"/>
    </source>
</evidence>
<gene>
    <name evidence="1" type="ORF">CEN89_539</name>
</gene>
<reference evidence="1 2" key="1">
    <citation type="submission" date="2017-07" db="EMBL/GenBank/DDBJ databases">
        <title>Mechanisms for carbon and nitrogen cycling indicate functional differentiation within the Candidate Phyla Radiation.</title>
        <authorList>
            <person name="Danczak R.E."/>
            <person name="Johnston M.D."/>
            <person name="Kenah C."/>
            <person name="Slattery M."/>
            <person name="Wrighton K.C."/>
            <person name="Wilkins M.J."/>
        </authorList>
    </citation>
    <scope>NUCLEOTIDE SEQUENCE [LARGE SCALE GENOMIC DNA]</scope>
    <source>
        <strain evidence="1">Licking1014_7</strain>
    </source>
</reference>
<accession>A0A554LIJ5</accession>
<dbReference type="AlphaFoldDB" id="A0A554LIJ5"/>
<name>A0A554LIJ5_9BACT</name>
<evidence type="ECO:0000313" key="2">
    <source>
        <dbReference type="Proteomes" id="UP000315689"/>
    </source>
</evidence>
<dbReference type="Proteomes" id="UP000315689">
    <property type="component" value="Unassembled WGS sequence"/>
</dbReference>
<proteinExistence type="predicted"/>
<sequence>MAEELIASQQETENENSTKNVDVLEQGGHKELQNIAQGSYQVAVRNVEQINKAQANRQFYKEQFGVDIPYLDMTQYLTPDLTFEQLKRFKEDKREYATFHGIVPLIPKSPESQHKNTEFIKLLVEQIINSALLDHTLGREGGKKTIEDAIILCERKLFKEPGGFYVTPVTNSWGSNSVYLTNPRNKTTVFYFNEHLLDLITPKDHTDKDEKALNFRTGSRAEHFQEGASPHKLLESLRSGIISFPKLNTCLGIKMYVPVILDREKGKLFIGPVPDEVIDLCSFNDGEIADNNILVKSVSDVSGRIYDLKIEDVNSGERYPIVLPIQKILPSIVSGIIEYGLFGMINKVAVPNENGKFRLYDGTGNEIDVNRKDKQADHEEFVNKEYAQILENGNWNELQDYRIRTGVECKLPGDIIQKGYLTGLEREYEGLNPNFQEEYKKKILYSLLKSYYKFTKIPPSVDTINKIIAKYPFMAEFLEENFSTREYINVSFTCEKLDEILNNPQYTPEDILNLFNSDFKDIFNSSIGVWEGYSLREHTLMVMKQFRKYFKGKPLPANIEEKKIEIILALHDIGKPRAISEKNKNKAYEYTSDIIEKVLSKLAFSREQIVLSTALINGDPIGSYLKGGNITESAKKIINMAKSSGIQAKDFWQLLKIYYLVDAGSYTEDAGGKKSLDRLFSFDHDSKTMAFAPQVDIKINELEKEIDKIMAIS</sequence>
<protein>
    <recommendedName>
        <fullName evidence="3">HD domain-containing protein</fullName>
    </recommendedName>
</protein>
<dbReference type="EMBL" id="VMGK01000017">
    <property type="protein sequence ID" value="TSC92671.1"/>
    <property type="molecule type" value="Genomic_DNA"/>
</dbReference>
<organism evidence="1 2">
    <name type="scientific">Candidatus Berkelbacteria bacterium Licking1014_7</name>
    <dbReference type="NCBI Taxonomy" id="2017147"/>
    <lineage>
        <taxon>Bacteria</taxon>
        <taxon>Candidatus Berkelbacteria</taxon>
    </lineage>
</organism>